<reference evidence="2 3" key="1">
    <citation type="submission" date="2009-11" db="EMBL/GenBank/DDBJ databases">
        <title>Annotation of Allomyces macrogynus ATCC 38327.</title>
        <authorList>
            <consortium name="The Broad Institute Genome Sequencing Platform"/>
            <person name="Russ C."/>
            <person name="Cuomo C."/>
            <person name="Burger G."/>
            <person name="Gray M.W."/>
            <person name="Holland P.W.H."/>
            <person name="King N."/>
            <person name="Lang F.B.F."/>
            <person name="Roger A.J."/>
            <person name="Ruiz-Trillo I."/>
            <person name="Young S.K."/>
            <person name="Zeng Q."/>
            <person name="Gargeya S."/>
            <person name="Fitzgerald M."/>
            <person name="Haas B."/>
            <person name="Abouelleil A."/>
            <person name="Alvarado L."/>
            <person name="Arachchi H.M."/>
            <person name="Berlin A."/>
            <person name="Chapman S.B."/>
            <person name="Gearin G."/>
            <person name="Goldberg J."/>
            <person name="Griggs A."/>
            <person name="Gujja S."/>
            <person name="Hansen M."/>
            <person name="Heiman D."/>
            <person name="Howarth C."/>
            <person name="Larimer J."/>
            <person name="Lui A."/>
            <person name="MacDonald P.J.P."/>
            <person name="McCowen C."/>
            <person name="Montmayeur A."/>
            <person name="Murphy C."/>
            <person name="Neiman D."/>
            <person name="Pearson M."/>
            <person name="Priest M."/>
            <person name="Roberts A."/>
            <person name="Saif S."/>
            <person name="Shea T."/>
            <person name="Sisk P."/>
            <person name="Stolte C."/>
            <person name="Sykes S."/>
            <person name="Wortman J."/>
            <person name="Nusbaum C."/>
            <person name="Birren B."/>
        </authorList>
    </citation>
    <scope>NUCLEOTIDE SEQUENCE [LARGE SCALE GENOMIC DNA]</scope>
    <source>
        <strain evidence="2 3">ATCC 38327</strain>
    </source>
</reference>
<evidence type="ECO:0000256" key="1">
    <source>
        <dbReference type="SAM" id="MobiDB-lite"/>
    </source>
</evidence>
<feature type="compositionally biased region" description="Basic and acidic residues" evidence="1">
    <location>
        <begin position="1"/>
        <end position="10"/>
    </location>
</feature>
<proteinExistence type="predicted"/>
<protein>
    <submittedName>
        <fullName evidence="2">Uncharacterized protein</fullName>
    </submittedName>
</protein>
<organism evidence="2 3">
    <name type="scientific">Allomyces macrogynus (strain ATCC 38327)</name>
    <name type="common">Allomyces javanicus var. macrogynus</name>
    <dbReference type="NCBI Taxonomy" id="578462"/>
    <lineage>
        <taxon>Eukaryota</taxon>
        <taxon>Fungi</taxon>
        <taxon>Fungi incertae sedis</taxon>
        <taxon>Blastocladiomycota</taxon>
        <taxon>Blastocladiomycetes</taxon>
        <taxon>Blastocladiales</taxon>
        <taxon>Blastocladiaceae</taxon>
        <taxon>Allomyces</taxon>
    </lineage>
</organism>
<dbReference type="VEuPathDB" id="FungiDB:AMAG_04683"/>
<evidence type="ECO:0000313" key="3">
    <source>
        <dbReference type="Proteomes" id="UP000054350"/>
    </source>
</evidence>
<reference evidence="3" key="2">
    <citation type="submission" date="2009-11" db="EMBL/GenBank/DDBJ databases">
        <title>The Genome Sequence of Allomyces macrogynus strain ATCC 38327.</title>
        <authorList>
            <consortium name="The Broad Institute Genome Sequencing Platform"/>
            <person name="Russ C."/>
            <person name="Cuomo C."/>
            <person name="Shea T."/>
            <person name="Young S.K."/>
            <person name="Zeng Q."/>
            <person name="Koehrsen M."/>
            <person name="Haas B."/>
            <person name="Borodovsky M."/>
            <person name="Guigo R."/>
            <person name="Alvarado L."/>
            <person name="Berlin A."/>
            <person name="Borenstein D."/>
            <person name="Chen Z."/>
            <person name="Engels R."/>
            <person name="Freedman E."/>
            <person name="Gellesch M."/>
            <person name="Goldberg J."/>
            <person name="Griggs A."/>
            <person name="Gujja S."/>
            <person name="Heiman D."/>
            <person name="Hepburn T."/>
            <person name="Howarth C."/>
            <person name="Jen D."/>
            <person name="Larson L."/>
            <person name="Lewis B."/>
            <person name="Mehta T."/>
            <person name="Park D."/>
            <person name="Pearson M."/>
            <person name="Roberts A."/>
            <person name="Saif S."/>
            <person name="Shenoy N."/>
            <person name="Sisk P."/>
            <person name="Stolte C."/>
            <person name="Sykes S."/>
            <person name="Walk T."/>
            <person name="White J."/>
            <person name="Yandava C."/>
            <person name="Burger G."/>
            <person name="Gray M.W."/>
            <person name="Holland P.W.H."/>
            <person name="King N."/>
            <person name="Lang F.B.F."/>
            <person name="Roger A.J."/>
            <person name="Ruiz-Trillo I."/>
            <person name="Lander E."/>
            <person name="Nusbaum C."/>
        </authorList>
    </citation>
    <scope>NUCLEOTIDE SEQUENCE [LARGE SCALE GENOMIC DNA]</scope>
    <source>
        <strain evidence="3">ATCC 38327</strain>
    </source>
</reference>
<keyword evidence="3" id="KW-1185">Reference proteome</keyword>
<dbReference type="EMBL" id="GG745332">
    <property type="protein sequence ID" value="KNE57838.1"/>
    <property type="molecule type" value="Genomic_DNA"/>
</dbReference>
<feature type="region of interest" description="Disordered" evidence="1">
    <location>
        <begin position="102"/>
        <end position="135"/>
    </location>
</feature>
<dbReference type="AlphaFoldDB" id="A0A0L0S5M2"/>
<sequence>MLLSHVEKPTTRAPAAKVGGRRRKTSATRRSDQSASPPMIPDAKATTQAANGPLAPDPAAEEIDPLALRRELDRAVHEAALEHTQEARETQDVHVGKAWTTAPAHLQHTAAPPRQNKGQLGKMYPLFQPRPGPMF</sequence>
<dbReference type="Proteomes" id="UP000054350">
    <property type="component" value="Unassembled WGS sequence"/>
</dbReference>
<name>A0A0L0S5M2_ALLM3</name>
<evidence type="ECO:0000313" key="2">
    <source>
        <dbReference type="EMBL" id="KNE57838.1"/>
    </source>
</evidence>
<dbReference type="OrthoDB" id="5559253at2759"/>
<feature type="region of interest" description="Disordered" evidence="1">
    <location>
        <begin position="1"/>
        <end position="65"/>
    </location>
</feature>
<gene>
    <name evidence="2" type="ORF">AMAG_04683</name>
</gene>
<accession>A0A0L0S5M2</accession>